<dbReference type="InterPro" id="IPR036034">
    <property type="entry name" value="PDZ_sf"/>
</dbReference>
<evidence type="ECO:0000313" key="3">
    <source>
        <dbReference type="Proteomes" id="UP000004995"/>
    </source>
</evidence>
<feature type="domain" description="PDZ" evidence="1">
    <location>
        <begin position="1"/>
        <end position="54"/>
    </location>
</feature>
<dbReference type="Gene3D" id="3.90.226.10">
    <property type="entry name" value="2-enoyl-CoA Hydratase, Chain A, domain 1"/>
    <property type="match status" value="2"/>
</dbReference>
<dbReference type="GO" id="GO:0008236">
    <property type="term" value="F:serine-type peptidase activity"/>
    <property type="evidence" value="ECO:0007669"/>
    <property type="project" value="InterPro"/>
</dbReference>
<dbReference type="PROSITE" id="PS50106">
    <property type="entry name" value="PDZ"/>
    <property type="match status" value="1"/>
</dbReference>
<dbReference type="SMART" id="SM00245">
    <property type="entry name" value="TSPc"/>
    <property type="match status" value="1"/>
</dbReference>
<dbReference type="SMART" id="SM00228">
    <property type="entry name" value="PDZ"/>
    <property type="match status" value="1"/>
</dbReference>
<dbReference type="Gramene" id="KQL32083">
    <property type="protein sequence ID" value="KQL32083"/>
    <property type="gene ID" value="SETIT_019994mg"/>
</dbReference>
<protein>
    <recommendedName>
        <fullName evidence="1">PDZ domain-containing protein</fullName>
    </recommendedName>
</protein>
<dbReference type="AlphaFoldDB" id="K3Z0D1"/>
<dbReference type="Pfam" id="PF17820">
    <property type="entry name" value="PDZ_6"/>
    <property type="match status" value="1"/>
</dbReference>
<dbReference type="PANTHER" id="PTHR32060">
    <property type="entry name" value="TAIL-SPECIFIC PROTEASE"/>
    <property type="match status" value="1"/>
</dbReference>
<dbReference type="InterPro" id="IPR029045">
    <property type="entry name" value="ClpP/crotonase-like_dom_sf"/>
</dbReference>
<dbReference type="SUPFAM" id="SSF52096">
    <property type="entry name" value="ClpP/crotonase"/>
    <property type="match status" value="1"/>
</dbReference>
<organism evidence="2 3">
    <name type="scientific">Setaria italica</name>
    <name type="common">Foxtail millet</name>
    <name type="synonym">Panicum italicum</name>
    <dbReference type="NCBI Taxonomy" id="4555"/>
    <lineage>
        <taxon>Eukaryota</taxon>
        <taxon>Viridiplantae</taxon>
        <taxon>Streptophyta</taxon>
        <taxon>Embryophyta</taxon>
        <taxon>Tracheophyta</taxon>
        <taxon>Spermatophyta</taxon>
        <taxon>Magnoliopsida</taxon>
        <taxon>Liliopsida</taxon>
        <taxon>Poales</taxon>
        <taxon>Poaceae</taxon>
        <taxon>PACMAD clade</taxon>
        <taxon>Panicoideae</taxon>
        <taxon>Panicodae</taxon>
        <taxon>Paniceae</taxon>
        <taxon>Cenchrinae</taxon>
        <taxon>Setaria</taxon>
    </lineage>
</organism>
<dbReference type="Proteomes" id="UP000004995">
    <property type="component" value="Unassembled WGS sequence"/>
</dbReference>
<dbReference type="InterPro" id="IPR005151">
    <property type="entry name" value="Tail-specific_protease"/>
</dbReference>
<reference evidence="2" key="2">
    <citation type="submission" date="2018-08" db="UniProtKB">
        <authorList>
            <consortium name="EnsemblPlants"/>
        </authorList>
    </citation>
    <scope>IDENTIFICATION</scope>
    <source>
        <strain evidence="2">Yugu1</strain>
    </source>
</reference>
<dbReference type="InterPro" id="IPR041489">
    <property type="entry name" value="PDZ_6"/>
</dbReference>
<dbReference type="PANTHER" id="PTHR32060:SF7">
    <property type="entry name" value="CARBOXYL-TERMINAL-PROCESSING PEPTIDASE 2, CHLOROPLASTIC"/>
    <property type="match status" value="1"/>
</dbReference>
<dbReference type="InterPro" id="IPR001478">
    <property type="entry name" value="PDZ"/>
</dbReference>
<reference evidence="3" key="1">
    <citation type="journal article" date="2012" name="Nat. Biotechnol.">
        <title>Reference genome sequence of the model plant Setaria.</title>
        <authorList>
            <person name="Bennetzen J.L."/>
            <person name="Schmutz J."/>
            <person name="Wang H."/>
            <person name="Percifield R."/>
            <person name="Hawkins J."/>
            <person name="Pontaroli A.C."/>
            <person name="Estep M."/>
            <person name="Feng L."/>
            <person name="Vaughn J.N."/>
            <person name="Grimwood J."/>
            <person name="Jenkins J."/>
            <person name="Barry K."/>
            <person name="Lindquist E."/>
            <person name="Hellsten U."/>
            <person name="Deshpande S."/>
            <person name="Wang X."/>
            <person name="Wu X."/>
            <person name="Mitros T."/>
            <person name="Triplett J."/>
            <person name="Yang X."/>
            <person name="Ye C.Y."/>
            <person name="Mauro-Herrera M."/>
            <person name="Wang L."/>
            <person name="Li P."/>
            <person name="Sharma M."/>
            <person name="Sharma R."/>
            <person name="Ronald P.C."/>
            <person name="Panaud O."/>
            <person name="Kellogg E.A."/>
            <person name="Brutnell T.P."/>
            <person name="Doust A.N."/>
            <person name="Tuskan G.A."/>
            <person name="Rokhsar D."/>
            <person name="Devos K.M."/>
        </authorList>
    </citation>
    <scope>NUCLEOTIDE SEQUENCE [LARGE SCALE GENOMIC DNA]</scope>
    <source>
        <strain evidence="3">cv. Yugu1</strain>
    </source>
</reference>
<dbReference type="Pfam" id="PF03572">
    <property type="entry name" value="Peptidase_S41"/>
    <property type="match status" value="2"/>
</dbReference>
<name>K3Z0D1_SETIT</name>
<proteinExistence type="predicted"/>
<dbReference type="HOGENOM" id="CLU_017295_0_0_1"/>
<dbReference type="STRING" id="4555.K3Z0D1"/>
<dbReference type="eggNOG" id="ENOG502QSWI">
    <property type="taxonomic scope" value="Eukaryota"/>
</dbReference>
<evidence type="ECO:0000313" key="2">
    <source>
        <dbReference type="EnsemblPlants" id="KQL32083"/>
    </source>
</evidence>
<dbReference type="SUPFAM" id="SSF50156">
    <property type="entry name" value="PDZ domain-like"/>
    <property type="match status" value="1"/>
</dbReference>
<keyword evidence="3" id="KW-1185">Reference proteome</keyword>
<dbReference type="EnsemblPlants" id="KQL32083">
    <property type="protein sequence ID" value="KQL32083"/>
    <property type="gene ID" value="SETIT_019994mg"/>
</dbReference>
<sequence length="198" mass="21147">MAINGSPTGVAVMTATPGGPAEKAGILPGDIILAIDNRSTEDMDIYDAAERLQRQTVTLNPVRSRMCEIPGAKDSSKIGYIKLTTFNQNAAESVKEAIKTLRDNNVKSFVLDLRNNRFGPAETGMKIQSVFGLSDGSGLAVTVARYETPAHTDIDKVGVIPDRPLPASFPTDEDGFCSCLRDSTAPCNLNAAQLFARS</sequence>
<dbReference type="Gene3D" id="2.30.42.10">
    <property type="match status" value="1"/>
</dbReference>
<dbReference type="EMBL" id="AGNK02000599">
    <property type="status" value="NOT_ANNOTATED_CDS"/>
    <property type="molecule type" value="Genomic_DNA"/>
</dbReference>
<dbReference type="InParanoid" id="K3Z0D1"/>
<accession>K3Z0D1</accession>
<evidence type="ECO:0000259" key="1">
    <source>
        <dbReference type="PROSITE" id="PS50106"/>
    </source>
</evidence>
<dbReference type="GO" id="GO:0006508">
    <property type="term" value="P:proteolysis"/>
    <property type="evidence" value="ECO:0007669"/>
    <property type="project" value="InterPro"/>
</dbReference>